<dbReference type="Pfam" id="PF20057">
    <property type="entry name" value="DUF6456"/>
    <property type="match status" value="1"/>
</dbReference>
<gene>
    <name evidence="2" type="ORF">FHS65_000741</name>
</gene>
<dbReference type="RefSeq" id="WP_123286086.1">
    <property type="nucleotide sequence ID" value="NZ_JACIJB010000001.1"/>
</dbReference>
<organism evidence="2 3">
    <name type="scientific">Brevundimonas halotolerans</name>
    <dbReference type="NCBI Taxonomy" id="69670"/>
    <lineage>
        <taxon>Bacteria</taxon>
        <taxon>Pseudomonadati</taxon>
        <taxon>Pseudomonadota</taxon>
        <taxon>Alphaproteobacteria</taxon>
        <taxon>Caulobacterales</taxon>
        <taxon>Caulobacteraceae</taxon>
        <taxon>Brevundimonas</taxon>
    </lineage>
</organism>
<evidence type="ECO:0000259" key="1">
    <source>
        <dbReference type="Pfam" id="PF20057"/>
    </source>
</evidence>
<feature type="domain" description="DUF6456" evidence="1">
    <location>
        <begin position="102"/>
        <end position="236"/>
    </location>
</feature>
<dbReference type="OrthoDB" id="7476630at2"/>
<accession>A0A7W9E6K0</accession>
<reference evidence="2 3" key="1">
    <citation type="submission" date="2020-08" db="EMBL/GenBank/DDBJ databases">
        <title>Genomic Encyclopedia of Type Strains, Phase IV (KMG-IV): sequencing the most valuable type-strain genomes for metagenomic binning, comparative biology and taxonomic classification.</title>
        <authorList>
            <person name="Goeker M."/>
        </authorList>
    </citation>
    <scope>NUCLEOTIDE SEQUENCE [LARGE SCALE GENOMIC DNA]</scope>
    <source>
        <strain evidence="2 3">DSM 24448</strain>
    </source>
</reference>
<dbReference type="EMBL" id="JACIJB010000001">
    <property type="protein sequence ID" value="MBB5660023.1"/>
    <property type="molecule type" value="Genomic_DNA"/>
</dbReference>
<dbReference type="AlphaFoldDB" id="A0A7W9E6K0"/>
<evidence type="ECO:0000313" key="2">
    <source>
        <dbReference type="EMBL" id="MBB5660023.1"/>
    </source>
</evidence>
<sequence>MSLRTDRARRLLLDKGGWIEATTPGVYVLRILPDRRARVVLRLDESEFTALARDPGLAVRKGGGFQARRAAGANRPGPAGGAPGRIDAIQTRTLPDGATLPVRVNLGDSAIAWLARRKDAAGRPWLTPTEVAAGLRLTRDAELAMKGPSLTQRWDALPRSGAGTAARVEPGDASLAAGRRVARALEAAGPRLAPMLEAVCIRSSALQAAEGQLGLRRRQGKTVLKHALQALAEHYGTG</sequence>
<dbReference type="Proteomes" id="UP000548978">
    <property type="component" value="Unassembled WGS sequence"/>
</dbReference>
<dbReference type="InterPro" id="IPR045599">
    <property type="entry name" value="DUF6456"/>
</dbReference>
<keyword evidence="3" id="KW-1185">Reference proteome</keyword>
<proteinExistence type="predicted"/>
<protein>
    <recommendedName>
        <fullName evidence="1">DUF6456 domain-containing protein</fullName>
    </recommendedName>
</protein>
<evidence type="ECO:0000313" key="3">
    <source>
        <dbReference type="Proteomes" id="UP000548978"/>
    </source>
</evidence>
<name>A0A7W9E6K0_9CAUL</name>
<comment type="caution">
    <text evidence="2">The sequence shown here is derived from an EMBL/GenBank/DDBJ whole genome shotgun (WGS) entry which is preliminary data.</text>
</comment>